<feature type="non-terminal residue" evidence="1">
    <location>
        <position position="364"/>
    </location>
</feature>
<dbReference type="EMBL" id="CAJVPT010014099">
    <property type="protein sequence ID" value="CAG8601696.1"/>
    <property type="molecule type" value="Genomic_DNA"/>
</dbReference>
<evidence type="ECO:0000313" key="1">
    <source>
        <dbReference type="EMBL" id="CAG8601696.1"/>
    </source>
</evidence>
<organism evidence="1 2">
    <name type="scientific">Acaulospora colombiana</name>
    <dbReference type="NCBI Taxonomy" id="27376"/>
    <lineage>
        <taxon>Eukaryota</taxon>
        <taxon>Fungi</taxon>
        <taxon>Fungi incertae sedis</taxon>
        <taxon>Mucoromycota</taxon>
        <taxon>Glomeromycotina</taxon>
        <taxon>Glomeromycetes</taxon>
        <taxon>Diversisporales</taxon>
        <taxon>Acaulosporaceae</taxon>
        <taxon>Acaulospora</taxon>
    </lineage>
</organism>
<dbReference type="Proteomes" id="UP000789525">
    <property type="component" value="Unassembled WGS sequence"/>
</dbReference>
<sequence>MPASPKLRPRRDLPHITLEHAILLLCFCYFAIYDTREQYDLSFLEDNDEDIIPKTDRNISYSGSLRQHRSSNWDHRGTSTSGAMDGLVHIEEQEGSHPLLQIISHAEQEWKNLMDARPSSLKEAYDTYHRAYGRPPPSSYPIFFDILPRQCPMPSLDSINLYKPIPPRLLRKTQASLEGSPMTTTMIIRKGRVGSGMTDSDRGLFYARTVSQPLANLLSEITEPLNPFPAKLRADMDDLSRLGEEFDDNEGLGEEDTSGFYDFRDWMDACAREDPVQMEVQDLDTTDGIKFIREPGPLSPCRHPDLLLLSDYFAGPAPEYGILHPIFAFSRTALHGDILLPRPGETQPRASKKEWDQKQNAVYW</sequence>
<name>A0ACA9MPD6_9GLOM</name>
<protein>
    <submittedName>
        <fullName evidence="1">2192_t:CDS:1</fullName>
    </submittedName>
</protein>
<evidence type="ECO:0000313" key="2">
    <source>
        <dbReference type="Proteomes" id="UP000789525"/>
    </source>
</evidence>
<keyword evidence="2" id="KW-1185">Reference proteome</keyword>
<proteinExistence type="predicted"/>
<reference evidence="1" key="1">
    <citation type="submission" date="2021-06" db="EMBL/GenBank/DDBJ databases">
        <authorList>
            <person name="Kallberg Y."/>
            <person name="Tangrot J."/>
            <person name="Rosling A."/>
        </authorList>
    </citation>
    <scope>NUCLEOTIDE SEQUENCE</scope>
    <source>
        <strain evidence="1">CL356</strain>
    </source>
</reference>
<comment type="caution">
    <text evidence="1">The sequence shown here is derived from an EMBL/GenBank/DDBJ whole genome shotgun (WGS) entry which is preliminary data.</text>
</comment>
<accession>A0ACA9MPD6</accession>
<gene>
    <name evidence="1" type="ORF">ACOLOM_LOCUS6704</name>
</gene>